<evidence type="ECO:0000313" key="8">
    <source>
        <dbReference type="EMBL" id="OZI32693.1"/>
    </source>
</evidence>
<dbReference type="InterPro" id="IPR012933">
    <property type="entry name" value="HicA_mRNA_interferase"/>
</dbReference>
<gene>
    <name evidence="8" type="ORF">CEG14_17455</name>
</gene>
<dbReference type="RefSeq" id="WP_094827692.1">
    <property type="nucleotide sequence ID" value="NZ_NEVL01000004.1"/>
</dbReference>
<keyword evidence="7" id="KW-0346">Stress response</keyword>
<dbReference type="OrthoDB" id="6699594at2"/>
<proteinExistence type="inferred from homology"/>
<evidence type="ECO:0000313" key="9">
    <source>
        <dbReference type="Proteomes" id="UP000217005"/>
    </source>
</evidence>
<evidence type="ECO:0000256" key="2">
    <source>
        <dbReference type="ARBA" id="ARBA00022649"/>
    </source>
</evidence>
<dbReference type="EMBL" id="NEVL01000004">
    <property type="protein sequence ID" value="OZI32693.1"/>
    <property type="molecule type" value="Genomic_DNA"/>
</dbReference>
<name>A0A261S8E0_9BORD</name>
<accession>A0A261S8E0</accession>
<keyword evidence="5" id="KW-0378">Hydrolase</keyword>
<keyword evidence="4" id="KW-0255">Endonuclease</keyword>
<reference evidence="8 9" key="1">
    <citation type="submission" date="2017-05" db="EMBL/GenBank/DDBJ databases">
        <title>Complete and WGS of Bordetella genogroups.</title>
        <authorList>
            <person name="Spilker T."/>
            <person name="LiPuma J."/>
        </authorList>
    </citation>
    <scope>NUCLEOTIDE SEQUENCE [LARGE SCALE GENOMIC DNA]</scope>
    <source>
        <strain evidence="8 9">AU17610</strain>
    </source>
</reference>
<evidence type="ECO:0000256" key="6">
    <source>
        <dbReference type="ARBA" id="ARBA00022884"/>
    </source>
</evidence>
<dbReference type="GO" id="GO:0004519">
    <property type="term" value="F:endonuclease activity"/>
    <property type="evidence" value="ECO:0007669"/>
    <property type="project" value="UniProtKB-KW"/>
</dbReference>
<dbReference type="Proteomes" id="UP000217005">
    <property type="component" value="Unassembled WGS sequence"/>
</dbReference>
<dbReference type="GO" id="GO:0003729">
    <property type="term" value="F:mRNA binding"/>
    <property type="evidence" value="ECO:0007669"/>
    <property type="project" value="InterPro"/>
</dbReference>
<evidence type="ECO:0000256" key="4">
    <source>
        <dbReference type="ARBA" id="ARBA00022759"/>
    </source>
</evidence>
<comment type="caution">
    <text evidence="8">The sequence shown here is derived from an EMBL/GenBank/DDBJ whole genome shotgun (WGS) entry which is preliminary data.</text>
</comment>
<evidence type="ECO:0000256" key="7">
    <source>
        <dbReference type="ARBA" id="ARBA00023016"/>
    </source>
</evidence>
<protein>
    <submittedName>
        <fullName evidence="8">mRNA interferase</fullName>
    </submittedName>
</protein>
<dbReference type="Gene3D" id="3.30.920.30">
    <property type="entry name" value="Hypothetical protein"/>
    <property type="match status" value="1"/>
</dbReference>
<dbReference type="Pfam" id="PF07927">
    <property type="entry name" value="HicA_toxin"/>
    <property type="match status" value="1"/>
</dbReference>
<keyword evidence="2" id="KW-1277">Toxin-antitoxin system</keyword>
<dbReference type="GO" id="GO:0016787">
    <property type="term" value="F:hydrolase activity"/>
    <property type="evidence" value="ECO:0007669"/>
    <property type="project" value="UniProtKB-KW"/>
</dbReference>
<dbReference type="AlphaFoldDB" id="A0A261S8E0"/>
<evidence type="ECO:0000256" key="3">
    <source>
        <dbReference type="ARBA" id="ARBA00022722"/>
    </source>
</evidence>
<comment type="similarity">
    <text evidence="1">Belongs to the HicA mRNA interferase family.</text>
</comment>
<sequence>MKQSAFRRWLAARGAVFVEGARHTRVYLNGRQSTLPRHGGHEIGEGLRRAILKQLGFEPER</sequence>
<keyword evidence="3" id="KW-0540">Nuclease</keyword>
<evidence type="ECO:0000256" key="5">
    <source>
        <dbReference type="ARBA" id="ARBA00022801"/>
    </source>
</evidence>
<dbReference type="SUPFAM" id="SSF54786">
    <property type="entry name" value="YcfA/nrd intein domain"/>
    <property type="match status" value="1"/>
</dbReference>
<evidence type="ECO:0000256" key="1">
    <source>
        <dbReference type="ARBA" id="ARBA00006620"/>
    </source>
</evidence>
<organism evidence="8 9">
    <name type="scientific">Bordetella genomosp. 1</name>
    <dbReference type="NCBI Taxonomy" id="1395607"/>
    <lineage>
        <taxon>Bacteria</taxon>
        <taxon>Pseudomonadati</taxon>
        <taxon>Pseudomonadota</taxon>
        <taxon>Betaproteobacteria</taxon>
        <taxon>Burkholderiales</taxon>
        <taxon>Alcaligenaceae</taxon>
        <taxon>Bordetella</taxon>
    </lineage>
</organism>
<keyword evidence="6" id="KW-0694">RNA-binding</keyword>
<dbReference type="InterPro" id="IPR038570">
    <property type="entry name" value="HicA_sf"/>
</dbReference>